<accession>A0A0S1XE40</accession>
<dbReference type="AlphaFoldDB" id="A0A0S1XE40"/>
<feature type="transmembrane region" description="Helical" evidence="1">
    <location>
        <begin position="12"/>
        <end position="30"/>
    </location>
</feature>
<reference evidence="2 3" key="1">
    <citation type="journal article" date="2016" name="Genome Announc.">
        <title>Complete genome sequence of the hyperthermophilic and piezophilic archaeon Thermococcus barophilus Ch5, capable of growth at the expense of hydrogenogenesis from carbon monoxide and formate.</title>
        <authorList>
            <person name="Oger P."/>
            <person name="Sokolova T.G."/>
            <person name="Kozhevnikova D.A."/>
            <person name="Taranov E.A."/>
            <person name="Vannier P."/>
            <person name="Lee H.S."/>
            <person name="Kwon K.K."/>
            <person name="Kang S.G."/>
            <person name="Lee J.H."/>
            <person name="Bonch-Osmolovskaya E.A."/>
            <person name="Lebedinsky A.V."/>
        </authorList>
    </citation>
    <scope>NUCLEOTIDE SEQUENCE [LARGE SCALE GENOMIC DNA]</scope>
    <source>
        <strain evidence="3">Ch5</strain>
    </source>
</reference>
<dbReference type="STRING" id="55802.TBCH5v1_2112"/>
<keyword evidence="1" id="KW-0472">Membrane</keyword>
<name>A0A0S1XE40_THEBA</name>
<evidence type="ECO:0000313" key="2">
    <source>
        <dbReference type="EMBL" id="ALM76014.1"/>
    </source>
</evidence>
<dbReference type="PATRIC" id="fig|55802.8.peg.2094"/>
<dbReference type="Proteomes" id="UP000066042">
    <property type="component" value="Chromosome"/>
</dbReference>
<gene>
    <name evidence="2" type="ORF">TBCH5v1_2112</name>
</gene>
<keyword evidence="1" id="KW-1133">Transmembrane helix</keyword>
<protein>
    <submittedName>
        <fullName evidence="2">Uncharacterized protein</fullName>
    </submittedName>
</protein>
<feature type="transmembrane region" description="Helical" evidence="1">
    <location>
        <begin position="36"/>
        <end position="54"/>
    </location>
</feature>
<evidence type="ECO:0000313" key="3">
    <source>
        <dbReference type="Proteomes" id="UP000066042"/>
    </source>
</evidence>
<organism evidence="2 3">
    <name type="scientific">Thermococcus barophilus</name>
    <dbReference type="NCBI Taxonomy" id="55802"/>
    <lineage>
        <taxon>Archaea</taxon>
        <taxon>Methanobacteriati</taxon>
        <taxon>Methanobacteriota</taxon>
        <taxon>Thermococci</taxon>
        <taxon>Thermococcales</taxon>
        <taxon>Thermococcaceae</taxon>
        <taxon>Thermococcus</taxon>
    </lineage>
</organism>
<proteinExistence type="predicted"/>
<dbReference type="GeneID" id="26137337"/>
<sequence>MTMLYSGIRKEFYIALLVELALFTIGVYLLSKVMVLLFFVVWILTLLMFAGKRVELKPGRIILKWGYLR</sequence>
<evidence type="ECO:0000256" key="1">
    <source>
        <dbReference type="SAM" id="Phobius"/>
    </source>
</evidence>
<dbReference type="EMBL" id="CP013050">
    <property type="protein sequence ID" value="ALM76014.1"/>
    <property type="molecule type" value="Genomic_DNA"/>
</dbReference>
<dbReference type="RefSeq" id="WP_145973211.1">
    <property type="nucleotide sequence ID" value="NZ_CP013050.1"/>
</dbReference>
<keyword evidence="1" id="KW-0812">Transmembrane</keyword>